<dbReference type="WBParaSite" id="DME_0000594601-mRNA-1">
    <property type="protein sequence ID" value="DME_0000594601-mRNA-1"/>
    <property type="gene ID" value="DME_0000594601"/>
</dbReference>
<proteinExistence type="predicted"/>
<dbReference type="Gene3D" id="1.10.225.10">
    <property type="entry name" value="Saposin-like"/>
    <property type="match status" value="1"/>
</dbReference>
<keyword evidence="1" id="KW-1015">Disulfide bond</keyword>
<dbReference type="PROSITE" id="PS50015">
    <property type="entry name" value="SAP_B"/>
    <property type="match status" value="1"/>
</dbReference>
<reference evidence="4 6" key="2">
    <citation type="submission" date="2018-11" db="EMBL/GenBank/DDBJ databases">
        <authorList>
            <consortium name="Pathogen Informatics"/>
        </authorList>
    </citation>
    <scope>NUCLEOTIDE SEQUENCE [LARGE SCALE GENOMIC DNA]</scope>
</reference>
<dbReference type="SUPFAM" id="SSF47862">
    <property type="entry name" value="Saposin"/>
    <property type="match status" value="1"/>
</dbReference>
<evidence type="ECO:0000313" key="7">
    <source>
        <dbReference type="WBParaSite" id="DME_0000594601-mRNA-1"/>
    </source>
</evidence>
<evidence type="ECO:0000256" key="1">
    <source>
        <dbReference type="ARBA" id="ARBA00023157"/>
    </source>
</evidence>
<evidence type="ECO:0000313" key="4">
    <source>
        <dbReference type="EMBL" id="VDN50912.1"/>
    </source>
</evidence>
<dbReference type="InterPro" id="IPR011001">
    <property type="entry name" value="Saposin-like"/>
</dbReference>
<protein>
    <submittedName>
        <fullName evidence="7">Saposin B-type domain-containing protein</fullName>
    </submittedName>
</protein>
<sequence length="112" mass="12556">MLHVVAFITLVSMVLAGSIPSIKSLESLIDRCSLCEQMANDIKQKYDDSFDNVGAEEIAEDLRQECAKLIESHFLEQICEVTVTSLASPFLKKLKEGESTHNICVFARFCRD</sequence>
<keyword evidence="2" id="KW-0732">Signal</keyword>
<dbReference type="AlphaFoldDB" id="A0A0N4UEW7"/>
<feature type="domain" description="Saposin B-type" evidence="3">
    <location>
        <begin position="28"/>
        <end position="112"/>
    </location>
</feature>
<dbReference type="EMBL" id="UYYG01000009">
    <property type="protein sequence ID" value="VDN50912.1"/>
    <property type="molecule type" value="Genomic_DNA"/>
</dbReference>
<dbReference type="Proteomes" id="UP000038040">
    <property type="component" value="Unplaced"/>
</dbReference>
<keyword evidence="6" id="KW-1185">Reference proteome</keyword>
<dbReference type="Proteomes" id="UP000274756">
    <property type="component" value="Unassembled WGS sequence"/>
</dbReference>
<organism evidence="5 7">
    <name type="scientific">Dracunculus medinensis</name>
    <name type="common">Guinea worm</name>
    <dbReference type="NCBI Taxonomy" id="318479"/>
    <lineage>
        <taxon>Eukaryota</taxon>
        <taxon>Metazoa</taxon>
        <taxon>Ecdysozoa</taxon>
        <taxon>Nematoda</taxon>
        <taxon>Chromadorea</taxon>
        <taxon>Rhabditida</taxon>
        <taxon>Spirurina</taxon>
        <taxon>Dracunculoidea</taxon>
        <taxon>Dracunculidae</taxon>
        <taxon>Dracunculus</taxon>
    </lineage>
</organism>
<dbReference type="InterPro" id="IPR008139">
    <property type="entry name" value="SaposinB_dom"/>
</dbReference>
<dbReference type="SMART" id="SM00741">
    <property type="entry name" value="SapB"/>
    <property type="match status" value="1"/>
</dbReference>
<reference evidence="7" key="1">
    <citation type="submission" date="2017-02" db="UniProtKB">
        <authorList>
            <consortium name="WormBaseParasite"/>
        </authorList>
    </citation>
    <scope>IDENTIFICATION</scope>
</reference>
<evidence type="ECO:0000259" key="3">
    <source>
        <dbReference type="PROSITE" id="PS50015"/>
    </source>
</evidence>
<gene>
    <name evidence="4" type="ORF">DME_LOCUS885</name>
</gene>
<evidence type="ECO:0000256" key="2">
    <source>
        <dbReference type="SAM" id="SignalP"/>
    </source>
</evidence>
<accession>A0A0N4UEW7</accession>
<name>A0A0N4UEW7_DRAME</name>
<feature type="signal peptide" evidence="2">
    <location>
        <begin position="1"/>
        <end position="16"/>
    </location>
</feature>
<evidence type="ECO:0000313" key="6">
    <source>
        <dbReference type="Proteomes" id="UP000274756"/>
    </source>
</evidence>
<feature type="chain" id="PRO_5033231691" evidence="2">
    <location>
        <begin position="17"/>
        <end position="112"/>
    </location>
</feature>
<evidence type="ECO:0000313" key="5">
    <source>
        <dbReference type="Proteomes" id="UP000038040"/>
    </source>
</evidence>